<dbReference type="Pfam" id="PF04909">
    <property type="entry name" value="Amidohydro_2"/>
    <property type="match status" value="1"/>
</dbReference>
<reference evidence="2 3" key="1">
    <citation type="submission" date="2019-02" db="EMBL/GenBank/DDBJ databases">
        <title>Deep-cultivation of Planctomycetes and their phenomic and genomic characterization uncovers novel biology.</title>
        <authorList>
            <person name="Wiegand S."/>
            <person name="Jogler M."/>
            <person name="Boedeker C."/>
            <person name="Pinto D."/>
            <person name="Vollmers J."/>
            <person name="Rivas-Marin E."/>
            <person name="Kohn T."/>
            <person name="Peeters S.H."/>
            <person name="Heuer A."/>
            <person name="Rast P."/>
            <person name="Oberbeckmann S."/>
            <person name="Bunk B."/>
            <person name="Jeske O."/>
            <person name="Meyerdierks A."/>
            <person name="Storesund J.E."/>
            <person name="Kallscheuer N."/>
            <person name="Luecker S."/>
            <person name="Lage O.M."/>
            <person name="Pohl T."/>
            <person name="Merkel B.J."/>
            <person name="Hornburger P."/>
            <person name="Mueller R.-W."/>
            <person name="Bruemmer F."/>
            <person name="Labrenz M."/>
            <person name="Spormann A.M."/>
            <person name="Op den Camp H."/>
            <person name="Overmann J."/>
            <person name="Amann R."/>
            <person name="Jetten M.S.M."/>
            <person name="Mascher T."/>
            <person name="Medema M.H."/>
            <person name="Devos D.P."/>
            <person name="Kaster A.-K."/>
            <person name="Ovreas L."/>
            <person name="Rohde M."/>
            <person name="Galperin M.Y."/>
            <person name="Jogler C."/>
        </authorList>
    </citation>
    <scope>NUCLEOTIDE SEQUENCE [LARGE SCALE GENOMIC DNA]</scope>
    <source>
        <strain evidence="2 3">Pla85_3_4</strain>
    </source>
</reference>
<dbReference type="InterPro" id="IPR032466">
    <property type="entry name" value="Metal_Hydrolase"/>
</dbReference>
<dbReference type="InterPro" id="IPR006311">
    <property type="entry name" value="TAT_signal"/>
</dbReference>
<dbReference type="RefSeq" id="WP_197442739.1">
    <property type="nucleotide sequence ID" value="NZ_CP036433.1"/>
</dbReference>
<dbReference type="Gene3D" id="3.20.20.140">
    <property type="entry name" value="Metal-dependent hydrolases"/>
    <property type="match status" value="1"/>
</dbReference>
<evidence type="ECO:0000313" key="3">
    <source>
        <dbReference type="Proteomes" id="UP000317648"/>
    </source>
</evidence>
<dbReference type="SUPFAM" id="SSF51556">
    <property type="entry name" value="Metallo-dependent hydrolases"/>
    <property type="match status" value="1"/>
</dbReference>
<gene>
    <name evidence="2" type="ORF">Pla8534_63730</name>
</gene>
<evidence type="ECO:0000313" key="2">
    <source>
        <dbReference type="EMBL" id="QDU98504.1"/>
    </source>
</evidence>
<feature type="domain" description="Amidohydrolase-related" evidence="1">
    <location>
        <begin position="109"/>
        <end position="328"/>
    </location>
</feature>
<dbReference type="KEGG" id="lcre:Pla8534_63730"/>
<dbReference type="EMBL" id="CP036433">
    <property type="protein sequence ID" value="QDU98504.1"/>
    <property type="molecule type" value="Genomic_DNA"/>
</dbReference>
<dbReference type="Proteomes" id="UP000317648">
    <property type="component" value="Chromosome"/>
</dbReference>
<sequence length="332" mass="36376">MPQPSPASSFSEFSRRGFHRLCLGGAVAAAAGSAALAVGPEVKQESTAPKVPPGKYIDSHVQLGQPWHERGSLTVEMLLRWMDAQEISQAWVMSLVSPESWFYPITPGWLLEQTKPFRDRLIPFCAIDPRTVDLGGYKGVLDLLKRYVDQGAKGFGEHKWGGPIDDPRSLEIFLACAELKLPVLLHLDAIRNIDKPGLPALEKVVREVPGCNFIVHGRGFWASISGTTTASDLGGLPQGAVTAGGALDRLLGKYPNLYADLSGDGAVNALRRDMKFAREFLVRRADRVLFGTEYHADKQAAPQFALLTELQLPPDVQARIFRTNAQRLVVAR</sequence>
<dbReference type="GO" id="GO:0016787">
    <property type="term" value="F:hydrolase activity"/>
    <property type="evidence" value="ECO:0007669"/>
    <property type="project" value="UniProtKB-KW"/>
</dbReference>
<accession>A0A518E341</accession>
<evidence type="ECO:0000259" key="1">
    <source>
        <dbReference type="Pfam" id="PF04909"/>
    </source>
</evidence>
<name>A0A518E341_9BACT</name>
<keyword evidence="3" id="KW-1185">Reference proteome</keyword>
<proteinExistence type="predicted"/>
<dbReference type="PROSITE" id="PS51318">
    <property type="entry name" value="TAT"/>
    <property type="match status" value="1"/>
</dbReference>
<keyword evidence="2" id="KW-0378">Hydrolase</keyword>
<dbReference type="InterPro" id="IPR006680">
    <property type="entry name" value="Amidohydro-rel"/>
</dbReference>
<organism evidence="2 3">
    <name type="scientific">Lignipirellula cremea</name>
    <dbReference type="NCBI Taxonomy" id="2528010"/>
    <lineage>
        <taxon>Bacteria</taxon>
        <taxon>Pseudomonadati</taxon>
        <taxon>Planctomycetota</taxon>
        <taxon>Planctomycetia</taxon>
        <taxon>Pirellulales</taxon>
        <taxon>Pirellulaceae</taxon>
        <taxon>Lignipirellula</taxon>
    </lineage>
</organism>
<dbReference type="AlphaFoldDB" id="A0A518E341"/>
<protein>
    <submittedName>
        <fullName evidence="2">Amidohydrolase</fullName>
    </submittedName>
</protein>